<dbReference type="EMBL" id="CADCXV010001560">
    <property type="protein sequence ID" value="CAB0045329.1"/>
    <property type="molecule type" value="Genomic_DNA"/>
</dbReference>
<feature type="compositionally biased region" description="Low complexity" evidence="2">
    <location>
        <begin position="130"/>
        <end position="152"/>
    </location>
</feature>
<feature type="compositionally biased region" description="Polar residues" evidence="2">
    <location>
        <begin position="115"/>
        <end position="129"/>
    </location>
</feature>
<evidence type="ECO:0000259" key="3">
    <source>
        <dbReference type="Pfam" id="PF13820"/>
    </source>
</evidence>
<dbReference type="PANTHER" id="PTHR15690:SF0">
    <property type="entry name" value="NUCLEAR RECEPTOR COACTIVATOR 6"/>
    <property type="match status" value="1"/>
</dbReference>
<reference evidence="4 5" key="1">
    <citation type="submission" date="2020-02" db="EMBL/GenBank/DDBJ databases">
        <authorList>
            <person name="Ferguson B K."/>
        </authorList>
    </citation>
    <scope>NUCLEOTIDE SEQUENCE [LARGE SCALE GENOMIC DNA]</scope>
</reference>
<name>A0A6H5JAU6_9HYME</name>
<evidence type="ECO:0000313" key="5">
    <source>
        <dbReference type="Proteomes" id="UP000479190"/>
    </source>
</evidence>
<feature type="compositionally biased region" description="Basic residues" evidence="2">
    <location>
        <begin position="544"/>
        <end position="554"/>
    </location>
</feature>
<sequence>MAADSDGDLITTIITCEGNIDDPEFPDKFKVIVDQLNSLVCEDKEKSLIVNKVEPWNSVRVTFSIPKEAALRLRELAAQGSSNLTQLGILSVQVEGEVISLTIAGRYGGDPQEIVLNSGSSEESANKSQNDSSNISSTEDSSTSLPGPSNSSNVSLALRNVVQIISAGPSTEKQPQFRSPNVVAPTDCEPIPTFLNKQQPANQQKQMTASTALGANPVVQSAVASTSGSTSRSSYGPFPFASMTHAAQAINKNSPAVSAVPQTPTIPLKHSQPPPPYPAVQETVTSSQADHTVPQTQTMQAVSTTVNQQTTQQYSRPQVQIQQQTVQQPQPVQNTVQTAVANQQSQPVYQQHPNIQQQLHHNQVKNVNVNQGSTNEFRYGQSQNILSRNPQEVNGTQLPTSGQNIPNTTSSTTVHSASTGAFAQTSTNVPLANSSTQDTSRGSSPSSNSGSRSPLELQQQFVQRQQSPQQQQQLPQQQALRSSPTKVIGDVDEVTVNSRVPSPPKLKTSPQSQPTIKNVIQVQSSVVEPELSNHTNEHKIGGGKTKRRDTKKKSISPEGSGDGLQREQNLLSGGGLVDSQIKWRKIPSKGSDEIPTTSPPTSTVSTTTATTLIKSMEPAPAGTNELNSSIKQINEPLQQHQQQVQQQQQQQQQVQQQQKQQQKQQLQQQQQKQQQQLQQQQKQQQQQQPQPQQQKQQQQQQQQQQQTTTTTTTKTSSFNPTTAKDNCCTTANSEKSYYPATAIAVTIATTITTSTTTTDTTAVTTAAAIAISIAVKYSTPTTQVFIGTKTVTTKIICVTTAAQSGY</sequence>
<dbReference type="GO" id="GO:0045944">
    <property type="term" value="P:positive regulation of transcription by RNA polymerase II"/>
    <property type="evidence" value="ECO:0007669"/>
    <property type="project" value="TreeGrafter"/>
</dbReference>
<feature type="coiled-coil region" evidence="1">
    <location>
        <begin position="630"/>
        <end position="688"/>
    </location>
</feature>
<feature type="compositionally biased region" description="Low complexity" evidence="2">
    <location>
        <begin position="408"/>
        <end position="419"/>
    </location>
</feature>
<gene>
    <name evidence="4" type="ORF">TBRA_LOCUS16857</name>
</gene>
<accession>A0A6H5JAU6</accession>
<feature type="compositionally biased region" description="Low complexity" evidence="2">
    <location>
        <begin position="595"/>
        <end position="608"/>
    </location>
</feature>
<keyword evidence="1" id="KW-0175">Coiled coil</keyword>
<evidence type="ECO:0000256" key="1">
    <source>
        <dbReference type="SAM" id="Coils"/>
    </source>
</evidence>
<evidence type="ECO:0000256" key="2">
    <source>
        <dbReference type="SAM" id="MobiDB-lite"/>
    </source>
</evidence>
<feature type="compositionally biased region" description="Low complexity" evidence="2">
    <location>
        <begin position="440"/>
        <end position="478"/>
    </location>
</feature>
<dbReference type="Proteomes" id="UP000479190">
    <property type="component" value="Unassembled WGS sequence"/>
</dbReference>
<dbReference type="GO" id="GO:0035097">
    <property type="term" value="C:histone methyltransferase complex"/>
    <property type="evidence" value="ECO:0007669"/>
    <property type="project" value="TreeGrafter"/>
</dbReference>
<evidence type="ECO:0000313" key="4">
    <source>
        <dbReference type="EMBL" id="CAB0045329.1"/>
    </source>
</evidence>
<feature type="region of interest" description="Disordered" evidence="2">
    <location>
        <begin position="391"/>
        <end position="608"/>
    </location>
</feature>
<dbReference type="GO" id="GO:0005667">
    <property type="term" value="C:transcription regulator complex"/>
    <property type="evidence" value="ECO:0007669"/>
    <property type="project" value="TreeGrafter"/>
</dbReference>
<organism evidence="4 5">
    <name type="scientific">Trichogramma brassicae</name>
    <dbReference type="NCBI Taxonomy" id="86971"/>
    <lineage>
        <taxon>Eukaryota</taxon>
        <taxon>Metazoa</taxon>
        <taxon>Ecdysozoa</taxon>
        <taxon>Arthropoda</taxon>
        <taxon>Hexapoda</taxon>
        <taxon>Insecta</taxon>
        <taxon>Pterygota</taxon>
        <taxon>Neoptera</taxon>
        <taxon>Endopterygota</taxon>
        <taxon>Hymenoptera</taxon>
        <taxon>Apocrita</taxon>
        <taxon>Proctotrupomorpha</taxon>
        <taxon>Chalcidoidea</taxon>
        <taxon>Trichogrammatidae</taxon>
        <taxon>Trichogramma</taxon>
    </lineage>
</organism>
<dbReference type="OrthoDB" id="5967287at2759"/>
<dbReference type="InterPro" id="IPR026638">
    <property type="entry name" value="NCOA6"/>
</dbReference>
<keyword evidence="5" id="KW-1185">Reference proteome</keyword>
<proteinExistence type="predicted"/>
<dbReference type="PANTHER" id="PTHR15690">
    <property type="entry name" value="NUCLEAR RECEPTOR COACTIVATOR 6"/>
    <property type="match status" value="1"/>
</dbReference>
<feature type="compositionally biased region" description="Polar residues" evidence="2">
    <location>
        <begin position="508"/>
        <end position="526"/>
    </location>
</feature>
<dbReference type="AlphaFoldDB" id="A0A6H5JAU6"/>
<dbReference type="GO" id="GO:0003713">
    <property type="term" value="F:transcription coactivator activity"/>
    <property type="evidence" value="ECO:0007669"/>
    <property type="project" value="InterPro"/>
</dbReference>
<feature type="domain" description="Nuclear receptor coactivator 6 TRADD-N" evidence="3">
    <location>
        <begin position="11"/>
        <end position="139"/>
    </location>
</feature>
<protein>
    <recommendedName>
        <fullName evidence="3">Nuclear receptor coactivator 6 TRADD-N domain-containing protein</fullName>
    </recommendedName>
</protein>
<dbReference type="InterPro" id="IPR032715">
    <property type="entry name" value="NCOA6_TRADD-N"/>
</dbReference>
<feature type="compositionally biased region" description="Polar residues" evidence="2">
    <location>
        <begin position="421"/>
        <end position="439"/>
    </location>
</feature>
<feature type="region of interest" description="Disordered" evidence="2">
    <location>
        <begin position="114"/>
        <end position="152"/>
    </location>
</feature>
<dbReference type="Pfam" id="PF13820">
    <property type="entry name" value="NCOA6_TRADD-N"/>
    <property type="match status" value="1"/>
</dbReference>
<feature type="compositionally biased region" description="Polar residues" evidence="2">
    <location>
        <begin position="391"/>
        <end position="407"/>
    </location>
</feature>